<evidence type="ECO:0000256" key="1">
    <source>
        <dbReference type="ARBA" id="ARBA00004328"/>
    </source>
</evidence>
<keyword evidence="10" id="KW-1185">Reference proteome</keyword>
<keyword evidence="6" id="KW-1160">Virus entry into host cell</keyword>
<evidence type="ECO:0000256" key="5">
    <source>
        <dbReference type="ARBA" id="ARBA00023104"/>
    </source>
</evidence>
<protein>
    <submittedName>
        <fullName evidence="9">Maturation protein</fullName>
    </submittedName>
</protein>
<evidence type="ECO:0000313" key="9">
    <source>
        <dbReference type="EMBL" id="DAD52312.1"/>
    </source>
</evidence>
<evidence type="ECO:0000256" key="7">
    <source>
        <dbReference type="ARBA" id="ARBA00035110"/>
    </source>
</evidence>
<keyword evidence="4" id="KW-0946">Virion</keyword>
<reference evidence="9" key="1">
    <citation type="submission" date="2020-09" db="EMBL/GenBank/DDBJ databases">
        <title>Leviviricetes taxonomy.</title>
        <authorList>
            <person name="Stockdale S.R."/>
            <person name="Callanan J."/>
            <person name="Adriaenssens E.M."/>
            <person name="Kuhn J.H."/>
            <person name="Rumnieks J."/>
            <person name="Shkoporov A."/>
            <person name="Draper L.A."/>
            <person name="Ross P."/>
            <person name="Hill C."/>
        </authorList>
    </citation>
    <scope>NUCLEOTIDE SEQUENCE</scope>
</reference>
<organism evidence="9 10">
    <name type="scientific">ssRNA phage SRR6960799_9</name>
    <dbReference type="NCBI Taxonomy" id="2786605"/>
    <lineage>
        <taxon>Viruses</taxon>
        <taxon>Riboviria</taxon>
        <taxon>Orthornavirae</taxon>
        <taxon>Lenarviricota</taxon>
        <taxon>Leviviricetes</taxon>
        <taxon>Norzivirales</taxon>
        <taxon>Fiersviridae</taxon>
        <taxon>Tenwovirus</taxon>
        <taxon>Tenwovirus pelohabitans</taxon>
        <taxon>Creshivirus pelohabitans</taxon>
    </lineage>
</organism>
<comment type="similarity">
    <text evidence="7">Belongs to the Leviviricetes maturation protein family.</text>
</comment>
<sequence>VLSSQVNTWRSLEIVMATRNIVSGDSGPYGNGLTLISSGLNDPKHKSWNAYTLHRSSNNSFGVGGYKPGFGDGVISWTNNDELKLLDKLSTAAQGHDFNAGVFVGTAHEVARTVVGSVTAIYSGIKSLKRGDLNGALRGFTRSVGGADRKRATKKLARGDIAGTWLALHYGWQPLYRDTYSAMNAMEVLSKPPRESRIIVSRNLTAAYDGSQSPSLYTAPGYVQVGKRYYYTMTEELSFPRSVGLTDPASVVWELIPYSFVVDWFVPVGTYLHQLSTIPFLKGRFAVTTKSFSLCRFGENLVPPNPYGDYQRAGGGRSTMNFSRSPESSVPPTVPRPNFKGFSALFSSATRVGNAIALLSQLVKGKSR</sequence>
<gene>
    <name evidence="9" type="primary">SRR6960799_9_1</name>
</gene>
<feature type="compositionally biased region" description="Polar residues" evidence="8">
    <location>
        <begin position="318"/>
        <end position="331"/>
    </location>
</feature>
<feature type="non-terminal residue" evidence="9">
    <location>
        <position position="1"/>
    </location>
</feature>
<evidence type="ECO:0000256" key="2">
    <source>
        <dbReference type="ARBA" id="ARBA00022581"/>
    </source>
</evidence>
<proteinExistence type="inferred from homology"/>
<keyword evidence="3" id="KW-1161">Viral attachment to host cell</keyword>
<dbReference type="KEGG" id="vg:80398250"/>
<evidence type="ECO:0000313" key="10">
    <source>
        <dbReference type="Proteomes" id="UP000677437"/>
    </source>
</evidence>
<dbReference type="Pfam" id="PF03863">
    <property type="entry name" value="Phage_mat-A"/>
    <property type="match status" value="2"/>
</dbReference>
<dbReference type="InterPro" id="IPR005563">
    <property type="entry name" value="A_protein"/>
</dbReference>
<evidence type="ECO:0000256" key="8">
    <source>
        <dbReference type="SAM" id="MobiDB-lite"/>
    </source>
</evidence>
<evidence type="ECO:0000256" key="4">
    <source>
        <dbReference type="ARBA" id="ARBA00022844"/>
    </source>
</evidence>
<comment type="subcellular location">
    <subcellularLocation>
        <location evidence="1">Virion</location>
    </subcellularLocation>
</comment>
<dbReference type="GO" id="GO:0039666">
    <property type="term" value="P:virion attachment to host cell pilus"/>
    <property type="evidence" value="ECO:0007669"/>
    <property type="project" value="UniProtKB-KW"/>
</dbReference>
<evidence type="ECO:0000256" key="6">
    <source>
        <dbReference type="ARBA" id="ARBA00023296"/>
    </source>
</evidence>
<dbReference type="RefSeq" id="YP_010769279.1">
    <property type="nucleotide sequence ID" value="NC_073927.1"/>
</dbReference>
<dbReference type="EMBL" id="BK014067">
    <property type="protein sequence ID" value="DAD52312.1"/>
    <property type="molecule type" value="Genomic_RNA"/>
</dbReference>
<dbReference type="Proteomes" id="UP000677437">
    <property type="component" value="Segment"/>
</dbReference>
<dbReference type="GeneID" id="80398250"/>
<dbReference type="GO" id="GO:0044423">
    <property type="term" value="C:virion component"/>
    <property type="evidence" value="ECO:0007669"/>
    <property type="project" value="UniProtKB-KW"/>
</dbReference>
<keyword evidence="5" id="KW-1175">Viral attachment to host cell pilus</keyword>
<keyword evidence="2" id="KW-0945">Host-virus interaction</keyword>
<feature type="region of interest" description="Disordered" evidence="8">
    <location>
        <begin position="314"/>
        <end position="335"/>
    </location>
</feature>
<name>A0A8S5L3P3_9VIRU</name>
<accession>A0A8S5L3P3</accession>
<evidence type="ECO:0000256" key="3">
    <source>
        <dbReference type="ARBA" id="ARBA00022804"/>
    </source>
</evidence>